<keyword evidence="2" id="KW-0804">Transcription</keyword>
<dbReference type="SUPFAM" id="SSF46689">
    <property type="entry name" value="Homeodomain-like"/>
    <property type="match status" value="1"/>
</dbReference>
<feature type="domain" description="HTH araC/xylS-type" evidence="4">
    <location>
        <begin position="27"/>
        <end position="109"/>
    </location>
</feature>
<dbReference type="InterPro" id="IPR018060">
    <property type="entry name" value="HTH_AraC"/>
</dbReference>
<evidence type="ECO:0000259" key="4">
    <source>
        <dbReference type="PROSITE" id="PS01124"/>
    </source>
</evidence>
<accession>A0A545AV18</accession>
<evidence type="ECO:0000256" key="3">
    <source>
        <dbReference type="SAM" id="MobiDB-lite"/>
    </source>
</evidence>
<dbReference type="GO" id="GO:0043565">
    <property type="term" value="F:sequence-specific DNA binding"/>
    <property type="evidence" value="ECO:0007669"/>
    <property type="project" value="InterPro"/>
</dbReference>
<dbReference type="InterPro" id="IPR009057">
    <property type="entry name" value="Homeodomain-like_sf"/>
</dbReference>
<dbReference type="InterPro" id="IPR053142">
    <property type="entry name" value="PchR_regulatory_protein"/>
</dbReference>
<feature type="region of interest" description="Disordered" evidence="3">
    <location>
        <begin position="1"/>
        <end position="37"/>
    </location>
</feature>
<dbReference type="InParanoid" id="A0A545AV18"/>
<name>A0A545AV18_9ACTN</name>
<evidence type="ECO:0000313" key="5">
    <source>
        <dbReference type="EMBL" id="TQS45176.1"/>
    </source>
</evidence>
<dbReference type="SMART" id="SM00342">
    <property type="entry name" value="HTH_ARAC"/>
    <property type="match status" value="1"/>
</dbReference>
<dbReference type="OrthoDB" id="5464689at2"/>
<comment type="caution">
    <text evidence="5">The sequence shown here is derived from an EMBL/GenBank/DDBJ whole genome shotgun (WGS) entry which is preliminary data.</text>
</comment>
<reference evidence="5 6" key="1">
    <citation type="submission" date="2019-07" db="EMBL/GenBank/DDBJ databases">
        <title>Cryptosporangium phraense sp. nov., isolated from plant litter.</title>
        <authorList>
            <person name="Suriyachadkun C."/>
        </authorList>
    </citation>
    <scope>NUCLEOTIDE SEQUENCE [LARGE SCALE GENOMIC DNA]</scope>
    <source>
        <strain evidence="5 6">A-T 5661</strain>
    </source>
</reference>
<dbReference type="PANTHER" id="PTHR47893:SF1">
    <property type="entry name" value="REGULATORY PROTEIN PCHR"/>
    <property type="match status" value="1"/>
</dbReference>
<evidence type="ECO:0000256" key="2">
    <source>
        <dbReference type="ARBA" id="ARBA00023163"/>
    </source>
</evidence>
<dbReference type="Pfam" id="PF12833">
    <property type="entry name" value="HTH_18"/>
    <property type="match status" value="1"/>
</dbReference>
<keyword evidence="1" id="KW-0805">Transcription regulation</keyword>
<dbReference type="Gene3D" id="1.10.10.60">
    <property type="entry name" value="Homeodomain-like"/>
    <property type="match status" value="1"/>
</dbReference>
<evidence type="ECO:0000256" key="1">
    <source>
        <dbReference type="ARBA" id="ARBA00023015"/>
    </source>
</evidence>
<dbReference type="PROSITE" id="PS01124">
    <property type="entry name" value="HTH_ARAC_FAMILY_2"/>
    <property type="match status" value="1"/>
</dbReference>
<protein>
    <submittedName>
        <fullName evidence="5">AraC family transcriptional regulator</fullName>
    </submittedName>
</protein>
<dbReference type="PANTHER" id="PTHR47893">
    <property type="entry name" value="REGULATORY PROTEIN PCHR"/>
    <property type="match status" value="1"/>
</dbReference>
<dbReference type="EMBL" id="VIRS01000006">
    <property type="protein sequence ID" value="TQS45176.1"/>
    <property type="molecule type" value="Genomic_DNA"/>
</dbReference>
<sequence length="109" mass="12210">MVAPAAARRRSRSARPTRTVRSDCPTSDAARTSSRAVQNAFRRHYDTTPLGYLRQIRLDRARRELQAADPSAGDTVAAIALRWGFGAPGRFSHAYRARYGQPPSRTLRR</sequence>
<keyword evidence="6" id="KW-1185">Reference proteome</keyword>
<dbReference type="Proteomes" id="UP000317982">
    <property type="component" value="Unassembled WGS sequence"/>
</dbReference>
<gene>
    <name evidence="5" type="ORF">FL583_11715</name>
</gene>
<dbReference type="AlphaFoldDB" id="A0A545AV18"/>
<evidence type="ECO:0000313" key="6">
    <source>
        <dbReference type="Proteomes" id="UP000317982"/>
    </source>
</evidence>
<proteinExistence type="predicted"/>
<organism evidence="5 6">
    <name type="scientific">Cryptosporangium phraense</name>
    <dbReference type="NCBI Taxonomy" id="2593070"/>
    <lineage>
        <taxon>Bacteria</taxon>
        <taxon>Bacillati</taxon>
        <taxon>Actinomycetota</taxon>
        <taxon>Actinomycetes</taxon>
        <taxon>Cryptosporangiales</taxon>
        <taxon>Cryptosporangiaceae</taxon>
        <taxon>Cryptosporangium</taxon>
    </lineage>
</organism>
<dbReference type="GO" id="GO:0003700">
    <property type="term" value="F:DNA-binding transcription factor activity"/>
    <property type="evidence" value="ECO:0007669"/>
    <property type="project" value="InterPro"/>
</dbReference>